<accession>A0A9P8PGJ9</accession>
<name>A0A9P8PGJ9_9ASCO</name>
<dbReference type="GO" id="GO:0072659">
    <property type="term" value="P:protein localization to plasma membrane"/>
    <property type="evidence" value="ECO:0007669"/>
    <property type="project" value="InterPro"/>
</dbReference>
<dbReference type="GO" id="GO:0005886">
    <property type="term" value="C:plasma membrane"/>
    <property type="evidence" value="ECO:0007669"/>
    <property type="project" value="TreeGrafter"/>
</dbReference>
<evidence type="ECO:0000256" key="2">
    <source>
        <dbReference type="ARBA" id="ARBA00017967"/>
    </source>
</evidence>
<reference evidence="3" key="2">
    <citation type="submission" date="2021-01" db="EMBL/GenBank/DDBJ databases">
        <authorList>
            <person name="Schikora-Tamarit M.A."/>
        </authorList>
    </citation>
    <scope>NUCLEOTIDE SEQUENCE</scope>
    <source>
        <strain evidence="3">CBS6075</strain>
    </source>
</reference>
<dbReference type="PANTHER" id="PTHR47766:SF1">
    <property type="entry name" value="PROTEIN EFR3"/>
    <property type="match status" value="1"/>
</dbReference>
<protein>
    <recommendedName>
        <fullName evidence="2">Protein EFR3</fullName>
    </recommendedName>
</protein>
<gene>
    <name evidence="3" type="ORF">OGAPHI_000760</name>
</gene>
<dbReference type="Pfam" id="PF21072">
    <property type="entry name" value="EFR3"/>
    <property type="match status" value="1"/>
</dbReference>
<dbReference type="PANTHER" id="PTHR47766">
    <property type="entry name" value="PROTEIN EFR3"/>
    <property type="match status" value="1"/>
</dbReference>
<dbReference type="AlphaFoldDB" id="A0A9P8PGJ9"/>
<dbReference type="OrthoDB" id="19232at2759"/>
<reference evidence="3" key="1">
    <citation type="journal article" date="2021" name="Open Biol.">
        <title>Shared evolutionary footprints suggest mitochondrial oxidative damage underlies multiple complex I losses in fungi.</title>
        <authorList>
            <person name="Schikora-Tamarit M.A."/>
            <person name="Marcet-Houben M."/>
            <person name="Nosek J."/>
            <person name="Gabaldon T."/>
        </authorList>
    </citation>
    <scope>NUCLEOTIDE SEQUENCE</scope>
    <source>
        <strain evidence="3">CBS6075</strain>
    </source>
</reference>
<dbReference type="EMBL" id="JAEUBE010000084">
    <property type="protein sequence ID" value="KAH3671049.1"/>
    <property type="molecule type" value="Genomic_DNA"/>
</dbReference>
<dbReference type="InterPro" id="IPR039786">
    <property type="entry name" value="EFR3"/>
</dbReference>
<dbReference type="InterPro" id="IPR049150">
    <property type="entry name" value="EFR3_HEAT-like_rpt"/>
</dbReference>
<dbReference type="RefSeq" id="XP_046064417.1">
    <property type="nucleotide sequence ID" value="XM_046208890.1"/>
</dbReference>
<organism evidence="3 4">
    <name type="scientific">Ogataea philodendri</name>
    <dbReference type="NCBI Taxonomy" id="1378263"/>
    <lineage>
        <taxon>Eukaryota</taxon>
        <taxon>Fungi</taxon>
        <taxon>Dikarya</taxon>
        <taxon>Ascomycota</taxon>
        <taxon>Saccharomycotina</taxon>
        <taxon>Pichiomycetes</taxon>
        <taxon>Pichiales</taxon>
        <taxon>Pichiaceae</taxon>
        <taxon>Ogataea</taxon>
    </lineage>
</organism>
<keyword evidence="4" id="KW-1185">Reference proteome</keyword>
<dbReference type="GeneID" id="70232728"/>
<evidence type="ECO:0000256" key="1">
    <source>
        <dbReference type="ARBA" id="ARBA00010216"/>
    </source>
</evidence>
<sequence length="786" mass="87985">MPLLPNFRPKHQRLILQCYPSKKLSLNETKPNNAELSYLLYYASTRRTKLEKVGNFLLKKTKLDVSHSRIGHIKVTLFILQELITKCSDDLGILSSYIIDILTLVVQLKELSSTQLGLTIFAHFCDKIQQNQKQILSSSSELLRHFLNLASTYLNLGANTSDANWSKVSLEATHSVSKYLDPNISNFGNAKLIEKSIFLILDKADKNDNSLTLIKTLTGPDVHAQNASIEQLAIYSLKLFFDTNAKKQVDLTTKALVKYVVTHSVEISWFNRLIEACAKKTHIDLRYRIVSMFILELNASKDPESRETIAYLISNLLSSEDVNMVGLPVKEILSDVVRFQKESVFAKDASSLNNGYIEIVRSLGTHIYYNDQINDMIQEVLSIYYQSVNSTDLFTRSSEFVEFSDLIISDVEGIFQSTHGDSLIDYKRAPYRVNIFNYLYYTLDFKNVASFVSPQDKALVQEKWFQLVESFYSLEADRKLFSKPNHESCITNKTEQSTLLLFSLIETVSSNETASLNVAIAKLLAQMVDTMRVNFVVTYVSYTSRWFASPEDYKFSLNWLVLQQIAQTYSLKELATVASGKIAALQAAGLWYEPFGQQTSADASASTEKDYGLSSRETIDLLSTDQELKTWLSAAGYEESSPGKPPVVIRSSPKIFLGHSTTATDSLLNHSSSSIVLPFESSPRSANGSINNVSLLNYSTARSIASSRVHSNSTHLRDLRSIVSGNSTGPSTKDSLSKLAATNSSQKKSGLAYCITDLDLSDDSDIEYNDAQTEQIDQVDHKLLAT</sequence>
<evidence type="ECO:0000313" key="4">
    <source>
        <dbReference type="Proteomes" id="UP000769157"/>
    </source>
</evidence>
<comment type="similarity">
    <text evidence="1">Belongs to the EFR3 family.</text>
</comment>
<comment type="caution">
    <text evidence="3">The sequence shown here is derived from an EMBL/GenBank/DDBJ whole genome shotgun (WGS) entry which is preliminary data.</text>
</comment>
<dbReference type="Proteomes" id="UP000769157">
    <property type="component" value="Unassembled WGS sequence"/>
</dbReference>
<evidence type="ECO:0000313" key="3">
    <source>
        <dbReference type="EMBL" id="KAH3671049.1"/>
    </source>
</evidence>
<proteinExistence type="inferred from homology"/>